<evidence type="ECO:0000313" key="1">
    <source>
        <dbReference type="EMBL" id="KAF5858649.1"/>
    </source>
</evidence>
<dbReference type="EMBL" id="SPNV01000196">
    <property type="protein sequence ID" value="KAF5858649.1"/>
    <property type="molecule type" value="Genomic_DNA"/>
</dbReference>
<sequence>MVALLAIWKVATPPLTSLHNLTLTDDNKSFPSGQLTWSQKFTPFPCGKSPAGTLSRGCHFDIVPTAWIPPKSIDNEPVSKGLKEAWIIKRHSDIALIDSSYSPFS</sequence>
<keyword evidence="2" id="KW-1185">Reference proteome</keyword>
<comment type="caution">
    <text evidence="1">The sequence shown here is derived from an EMBL/GenBank/DDBJ whole genome shotgun (WGS) entry which is preliminary data.</text>
</comment>
<proteinExistence type="predicted"/>
<reference evidence="1 2" key="1">
    <citation type="submission" date="2019-04" db="EMBL/GenBank/DDBJ databases">
        <title>Aspergillus burnettii sp. nov., novel species from soil in southeast Queensland.</title>
        <authorList>
            <person name="Gilchrist C.L.M."/>
            <person name="Pitt J.I."/>
            <person name="Lange L."/>
            <person name="Lacey H.J."/>
            <person name="Vuong D."/>
            <person name="Midgley D.J."/>
            <person name="Greenfield P."/>
            <person name="Bradbury M."/>
            <person name="Lacey E."/>
            <person name="Busk P.K."/>
            <person name="Pilgaard B."/>
            <person name="Chooi Y.H."/>
            <person name="Piggott A.M."/>
        </authorList>
    </citation>
    <scope>NUCLEOTIDE SEQUENCE [LARGE SCALE GENOMIC DNA]</scope>
    <source>
        <strain evidence="1 2">FRR 5400</strain>
    </source>
</reference>
<gene>
    <name evidence="1" type="ORF">ETB97_003910</name>
</gene>
<dbReference type="AlphaFoldDB" id="A0A8H6A207"/>
<organism evidence="1 2">
    <name type="scientific">Petromyces alliaceus</name>
    <name type="common">Aspergillus alliaceus</name>
    <dbReference type="NCBI Taxonomy" id="209559"/>
    <lineage>
        <taxon>Eukaryota</taxon>
        <taxon>Fungi</taxon>
        <taxon>Dikarya</taxon>
        <taxon>Ascomycota</taxon>
        <taxon>Pezizomycotina</taxon>
        <taxon>Eurotiomycetes</taxon>
        <taxon>Eurotiomycetidae</taxon>
        <taxon>Eurotiales</taxon>
        <taxon>Aspergillaceae</taxon>
        <taxon>Aspergillus</taxon>
        <taxon>Aspergillus subgen. Circumdati</taxon>
    </lineage>
</organism>
<name>A0A8H6A207_PETAA</name>
<protein>
    <submittedName>
        <fullName evidence="1">Uncharacterized protein</fullName>
    </submittedName>
</protein>
<dbReference type="Proteomes" id="UP000541154">
    <property type="component" value="Unassembled WGS sequence"/>
</dbReference>
<evidence type="ECO:0000313" key="2">
    <source>
        <dbReference type="Proteomes" id="UP000541154"/>
    </source>
</evidence>
<accession>A0A8H6A207</accession>